<dbReference type="InterPro" id="IPR021133">
    <property type="entry name" value="HEAT_type_2"/>
</dbReference>
<dbReference type="GO" id="GO:0034198">
    <property type="term" value="P:cellular response to amino acid starvation"/>
    <property type="evidence" value="ECO:0007669"/>
    <property type="project" value="TreeGrafter"/>
</dbReference>
<name>A0A0D3IK23_EMIH1</name>
<dbReference type="Gene3D" id="1.25.10.10">
    <property type="entry name" value="Leucine-rich Repeat Variant"/>
    <property type="match status" value="4"/>
</dbReference>
<dbReference type="PROSITE" id="PS50077">
    <property type="entry name" value="HEAT_REPEAT"/>
    <property type="match status" value="2"/>
</dbReference>
<proteinExistence type="predicted"/>
<dbReference type="GO" id="GO:0006417">
    <property type="term" value="P:regulation of translation"/>
    <property type="evidence" value="ECO:0007669"/>
    <property type="project" value="TreeGrafter"/>
</dbReference>
<evidence type="ECO:0000259" key="3">
    <source>
        <dbReference type="SMART" id="SM01349"/>
    </source>
</evidence>
<feature type="domain" description="TOG" evidence="3">
    <location>
        <begin position="66"/>
        <end position="297"/>
    </location>
</feature>
<dbReference type="GeneID" id="17257717"/>
<dbReference type="Proteomes" id="UP000013827">
    <property type="component" value="Unassembled WGS sequence"/>
</dbReference>
<dbReference type="SMART" id="SM01349">
    <property type="entry name" value="TOG"/>
    <property type="match status" value="1"/>
</dbReference>
<keyword evidence="1" id="KW-0677">Repeat</keyword>
<dbReference type="PANTHER" id="PTHR23346">
    <property type="entry name" value="TRANSLATIONAL ACTIVATOR GCN1-RELATED"/>
    <property type="match status" value="1"/>
</dbReference>
<dbReference type="Pfam" id="PF23271">
    <property type="entry name" value="HEAT_GCN1"/>
    <property type="match status" value="1"/>
</dbReference>
<dbReference type="STRING" id="2903.R1BNL8"/>
<dbReference type="OMA" id="PRDSEYC"/>
<evidence type="ECO:0000256" key="2">
    <source>
        <dbReference type="PROSITE-ProRule" id="PRU00103"/>
    </source>
</evidence>
<sequence>MRRGAAFGLAGVVKGLGIASLKKEGVMAALQAAIEEKKRGEEASNAKEGALFALEALCETLGRLFEPHGVKMVLPSLLRSLKEEDKWRAQHAAVELMGSMAFVNPKQLSATLPQLVPALTTALTHSHAKVRESASAALQSVGSVIRNPEISEILPALLHALAEPAAGTDAALSALAHCQFEHCVDPPSLSLIVPVLQRGLRAPSAQAKRRTAHITGNMCSLLADPKDILPYLDMMMPQLQSVLLDPIPEVRSTGARALGRLCAGLGVDAFPNLMAWLREGLRRDSSAVERAGAAQGLAEVLAALGDEAVSDELPALLAGAEDPDPAAREGHAALWTHLPRVLGPRFEHHLGAVLPVVLAGLADGARAGSARRAVKSAAVRGGAANRRRASAEPVREASLRAAHGVIATYTRAAAELLLPPLQQGLASDNYRIRQSSIELLGELLLRLTERGPLPVLEEGEDPPADSPLAHVPTAQQHALLAALHIARSDTAAAVKAAAGTLIGTLAGGDDEPQEAAAAALGELVVKLGERVLPRLLPLLRRELEEGDEDRRAGAAIGLTQLIASAGREHVERFLPELIGAVRAGLCDEAASVYGAAARAFAALQRVVGAAAVHEIIPAMLELLGSGDPADADAAMRGLREAVAQRPAAVVPFLLPRLCARPVSTAAARALGAVAHSCGEHLHLQLDVALPPLLDGALPKERYPLHVHTLREALASLADEARAAARKAAAAEGSDMAGQAAAAGRVEVAGLALPKGLAPLVAVYLHSLMTGSAELREAAALALGEAIGLTPVAALKPFVIQITGPLIRVIGDRFPAGVKAAILAALTLLLGRSPAALKPFVPQLQTTFVEQAALAQLAAPDEARAAAAAATLGAVARWTEIEPLLERIEDGSAGDQIAELRAGLAILRTDAAEAEAEGADAAAALALAAAAGVPSSALEALAALLADASSDVRLSAMHAAKRLARLRPAALAAAGCAGGALLLPPVAAAIAVKGNTFLRSGAERALAQVLATCAWTEPANLPPAGSGPGRLPPEARSAADDFLRRSYRRIRAMESEAERSDEDP</sequence>
<dbReference type="PANTHER" id="PTHR23346:SF7">
    <property type="entry name" value="STALLED RIBOSOME SENSOR GCN1"/>
    <property type="match status" value="1"/>
</dbReference>
<dbReference type="RefSeq" id="XP_005764037.1">
    <property type="nucleotide sequence ID" value="XM_005763980.1"/>
</dbReference>
<dbReference type="InterPro" id="IPR011989">
    <property type="entry name" value="ARM-like"/>
</dbReference>
<dbReference type="GO" id="GO:0019887">
    <property type="term" value="F:protein kinase regulator activity"/>
    <property type="evidence" value="ECO:0007669"/>
    <property type="project" value="TreeGrafter"/>
</dbReference>
<evidence type="ECO:0000313" key="4">
    <source>
        <dbReference type="EnsemblProtists" id="EOD11608"/>
    </source>
</evidence>
<keyword evidence="5" id="KW-1185">Reference proteome</keyword>
<reference evidence="4" key="2">
    <citation type="submission" date="2024-10" db="UniProtKB">
        <authorList>
            <consortium name="EnsemblProtists"/>
        </authorList>
    </citation>
    <scope>IDENTIFICATION</scope>
</reference>
<reference evidence="5" key="1">
    <citation type="journal article" date="2013" name="Nature">
        <title>Pan genome of the phytoplankton Emiliania underpins its global distribution.</title>
        <authorList>
            <person name="Read B.A."/>
            <person name="Kegel J."/>
            <person name="Klute M.J."/>
            <person name="Kuo A."/>
            <person name="Lefebvre S.C."/>
            <person name="Maumus F."/>
            <person name="Mayer C."/>
            <person name="Miller J."/>
            <person name="Monier A."/>
            <person name="Salamov A."/>
            <person name="Young J."/>
            <person name="Aguilar M."/>
            <person name="Claverie J.M."/>
            <person name="Frickenhaus S."/>
            <person name="Gonzalez K."/>
            <person name="Herman E.K."/>
            <person name="Lin Y.C."/>
            <person name="Napier J."/>
            <person name="Ogata H."/>
            <person name="Sarno A.F."/>
            <person name="Shmutz J."/>
            <person name="Schroeder D."/>
            <person name="de Vargas C."/>
            <person name="Verret F."/>
            <person name="von Dassow P."/>
            <person name="Valentin K."/>
            <person name="Van de Peer Y."/>
            <person name="Wheeler G."/>
            <person name="Dacks J.B."/>
            <person name="Delwiche C.F."/>
            <person name="Dyhrman S.T."/>
            <person name="Glockner G."/>
            <person name="John U."/>
            <person name="Richards T."/>
            <person name="Worden A.Z."/>
            <person name="Zhang X."/>
            <person name="Grigoriev I.V."/>
            <person name="Allen A.E."/>
            <person name="Bidle K."/>
            <person name="Borodovsky M."/>
            <person name="Bowler C."/>
            <person name="Brownlee C."/>
            <person name="Cock J.M."/>
            <person name="Elias M."/>
            <person name="Gladyshev V.N."/>
            <person name="Groth M."/>
            <person name="Guda C."/>
            <person name="Hadaegh A."/>
            <person name="Iglesias-Rodriguez M.D."/>
            <person name="Jenkins J."/>
            <person name="Jones B.M."/>
            <person name="Lawson T."/>
            <person name="Leese F."/>
            <person name="Lindquist E."/>
            <person name="Lobanov A."/>
            <person name="Lomsadze A."/>
            <person name="Malik S.B."/>
            <person name="Marsh M.E."/>
            <person name="Mackinder L."/>
            <person name="Mock T."/>
            <person name="Mueller-Roeber B."/>
            <person name="Pagarete A."/>
            <person name="Parker M."/>
            <person name="Probert I."/>
            <person name="Quesneville H."/>
            <person name="Raines C."/>
            <person name="Rensing S.A."/>
            <person name="Riano-Pachon D.M."/>
            <person name="Richier S."/>
            <person name="Rokitta S."/>
            <person name="Shiraiwa Y."/>
            <person name="Soanes D.M."/>
            <person name="van der Giezen M."/>
            <person name="Wahlund T.M."/>
            <person name="Williams B."/>
            <person name="Wilson W."/>
            <person name="Wolfe G."/>
            <person name="Wurch L.L."/>
        </authorList>
    </citation>
    <scope>NUCLEOTIDE SEQUENCE</scope>
</reference>
<feature type="repeat" description="HEAT" evidence="2">
    <location>
        <begin position="115"/>
        <end position="152"/>
    </location>
</feature>
<organism evidence="4 5">
    <name type="scientific">Emiliania huxleyi (strain CCMP1516)</name>
    <dbReference type="NCBI Taxonomy" id="280463"/>
    <lineage>
        <taxon>Eukaryota</taxon>
        <taxon>Haptista</taxon>
        <taxon>Haptophyta</taxon>
        <taxon>Prymnesiophyceae</taxon>
        <taxon>Isochrysidales</taxon>
        <taxon>Noelaerhabdaceae</taxon>
        <taxon>Emiliania</taxon>
    </lineage>
</organism>
<dbReference type="InterPro" id="IPR057546">
    <property type="entry name" value="HEAT_GCN1"/>
</dbReference>
<dbReference type="Pfam" id="PF24987">
    <property type="entry name" value="HEAT_EF3_N"/>
    <property type="match status" value="1"/>
</dbReference>
<protein>
    <recommendedName>
        <fullName evidence="3">TOG domain-containing protein</fullName>
    </recommendedName>
</protein>
<dbReference type="EnsemblProtists" id="EOD11608">
    <property type="protein sequence ID" value="EOD11608"/>
    <property type="gene ID" value="EMIHUDRAFT_214459"/>
</dbReference>
<accession>A0A0D3IK23</accession>
<dbReference type="PaxDb" id="2903-EOD11608"/>
<dbReference type="SUPFAM" id="SSF48371">
    <property type="entry name" value="ARM repeat"/>
    <property type="match status" value="2"/>
</dbReference>
<dbReference type="eggNOG" id="KOG1242">
    <property type="taxonomic scope" value="Eukaryota"/>
</dbReference>
<evidence type="ECO:0000256" key="1">
    <source>
        <dbReference type="ARBA" id="ARBA00022737"/>
    </source>
</evidence>
<dbReference type="Pfam" id="PF24984">
    <property type="entry name" value="HEAT_EF3_GNC1"/>
    <property type="match status" value="1"/>
</dbReference>
<dbReference type="HOGENOM" id="CLU_288934_0_0_1"/>
<dbReference type="KEGG" id="ehx:EMIHUDRAFT_214459"/>
<evidence type="ECO:0000313" key="5">
    <source>
        <dbReference type="Proteomes" id="UP000013827"/>
    </source>
</evidence>
<dbReference type="InterPro" id="IPR016024">
    <property type="entry name" value="ARM-type_fold"/>
</dbReference>
<dbReference type="InterPro" id="IPR034085">
    <property type="entry name" value="TOG"/>
</dbReference>
<dbReference type="GO" id="GO:0005829">
    <property type="term" value="C:cytosol"/>
    <property type="evidence" value="ECO:0007669"/>
    <property type="project" value="TreeGrafter"/>
</dbReference>
<feature type="repeat" description="HEAT" evidence="2">
    <location>
        <begin position="235"/>
        <end position="273"/>
    </location>
</feature>
<dbReference type="AlphaFoldDB" id="A0A0D3IK23"/>